<keyword evidence="9" id="KW-1185">Reference proteome</keyword>
<dbReference type="GO" id="GO:0016787">
    <property type="term" value="F:hydrolase activity"/>
    <property type="evidence" value="ECO:0007669"/>
    <property type="project" value="UniProtKB-KW"/>
</dbReference>
<name>A0A7K8U8C5_OCEOC</name>
<dbReference type="InterPro" id="IPR001584">
    <property type="entry name" value="Integrase_cat-core"/>
</dbReference>
<dbReference type="SUPFAM" id="SSF53098">
    <property type="entry name" value="Ribonuclease H-like"/>
    <property type="match status" value="1"/>
</dbReference>
<gene>
    <name evidence="8" type="primary">Ervk19</name>
    <name evidence="8" type="ORF">OCEOCE_R15696</name>
</gene>
<evidence type="ECO:0000256" key="1">
    <source>
        <dbReference type="ARBA" id="ARBA00022679"/>
    </source>
</evidence>
<dbReference type="InterPro" id="IPR012337">
    <property type="entry name" value="RNaseH-like_sf"/>
</dbReference>
<evidence type="ECO:0000313" key="9">
    <source>
        <dbReference type="Proteomes" id="UP000569728"/>
    </source>
</evidence>
<dbReference type="GO" id="GO:0035613">
    <property type="term" value="F:RNA stem-loop binding"/>
    <property type="evidence" value="ECO:0007669"/>
    <property type="project" value="TreeGrafter"/>
</dbReference>
<keyword evidence="5" id="KW-0378">Hydrolase</keyword>
<proteinExistence type="predicted"/>
<keyword evidence="2" id="KW-0548">Nucleotidyltransferase</keyword>
<dbReference type="OrthoDB" id="9359997at2759"/>
<comment type="caution">
    <text evidence="8">The sequence shown here is derived from an EMBL/GenBank/DDBJ whole genome shotgun (WGS) entry which is preliminary data.</text>
</comment>
<dbReference type="GO" id="GO:0015074">
    <property type="term" value="P:DNA integration"/>
    <property type="evidence" value="ECO:0007669"/>
    <property type="project" value="InterPro"/>
</dbReference>
<dbReference type="Proteomes" id="UP000569728">
    <property type="component" value="Unassembled WGS sequence"/>
</dbReference>
<evidence type="ECO:0000256" key="5">
    <source>
        <dbReference type="ARBA" id="ARBA00022801"/>
    </source>
</evidence>
<sequence>RHVQKHLRSAFAALGIPQRIKTDNGPGYIAKTTQTFFNTWGIQHVTGIPHSPTGQAIVEQMNQT</sequence>
<dbReference type="EMBL" id="VWZA01001068">
    <property type="protein sequence ID" value="NXF49832.1"/>
    <property type="molecule type" value="Genomic_DNA"/>
</dbReference>
<dbReference type="Gene3D" id="3.30.420.10">
    <property type="entry name" value="Ribonuclease H-like superfamily/Ribonuclease H"/>
    <property type="match status" value="1"/>
</dbReference>
<accession>A0A7K8U8C5</accession>
<dbReference type="PANTHER" id="PTHR41694">
    <property type="entry name" value="ENDOGENOUS RETROVIRUS GROUP K MEMBER POL PROTEIN"/>
    <property type="match status" value="1"/>
</dbReference>
<evidence type="ECO:0000256" key="3">
    <source>
        <dbReference type="ARBA" id="ARBA00022722"/>
    </source>
</evidence>
<feature type="non-terminal residue" evidence="8">
    <location>
        <position position="64"/>
    </location>
</feature>
<protein>
    <submittedName>
        <fullName evidence="8">POK19 protein</fullName>
    </submittedName>
</protein>
<evidence type="ECO:0000313" key="8">
    <source>
        <dbReference type="EMBL" id="NXF49832.1"/>
    </source>
</evidence>
<evidence type="ECO:0000256" key="2">
    <source>
        <dbReference type="ARBA" id="ARBA00022695"/>
    </source>
</evidence>
<dbReference type="InterPro" id="IPR036397">
    <property type="entry name" value="RNaseH_sf"/>
</dbReference>
<reference evidence="8 9" key="1">
    <citation type="submission" date="2019-09" db="EMBL/GenBank/DDBJ databases">
        <title>Bird 10,000 Genomes (B10K) Project - Family phase.</title>
        <authorList>
            <person name="Zhang G."/>
        </authorList>
    </citation>
    <scope>NUCLEOTIDE SEQUENCE [LARGE SCALE GENOMIC DNA]</scope>
    <source>
        <strain evidence="8">B10K-CU-031-11</strain>
        <tissue evidence="8">Muscle</tissue>
    </source>
</reference>
<keyword evidence="1" id="KW-0808">Transferase</keyword>
<keyword evidence="4" id="KW-0255">Endonuclease</keyword>
<evidence type="ECO:0000256" key="6">
    <source>
        <dbReference type="ARBA" id="ARBA00022918"/>
    </source>
</evidence>
<feature type="non-terminal residue" evidence="8">
    <location>
        <position position="1"/>
    </location>
</feature>
<dbReference type="PROSITE" id="PS50994">
    <property type="entry name" value="INTEGRASE"/>
    <property type="match status" value="1"/>
</dbReference>
<organism evidence="8 9">
    <name type="scientific">Oceanites oceanicus</name>
    <name type="common">Wilson's storm petrel</name>
    <name type="synonym">Procellaria oceanica</name>
    <dbReference type="NCBI Taxonomy" id="79653"/>
    <lineage>
        <taxon>Eukaryota</taxon>
        <taxon>Metazoa</taxon>
        <taxon>Chordata</taxon>
        <taxon>Craniata</taxon>
        <taxon>Vertebrata</taxon>
        <taxon>Euteleostomi</taxon>
        <taxon>Archelosauria</taxon>
        <taxon>Archosauria</taxon>
        <taxon>Dinosauria</taxon>
        <taxon>Saurischia</taxon>
        <taxon>Theropoda</taxon>
        <taxon>Coelurosauria</taxon>
        <taxon>Aves</taxon>
        <taxon>Neognathae</taxon>
        <taxon>Neoaves</taxon>
        <taxon>Aequornithes</taxon>
        <taxon>Procellariiformes</taxon>
        <taxon>Hydrobatidae</taxon>
        <taxon>Oceanites</taxon>
    </lineage>
</organism>
<feature type="domain" description="Integrase catalytic" evidence="7">
    <location>
        <begin position="1"/>
        <end position="64"/>
    </location>
</feature>
<dbReference type="AlphaFoldDB" id="A0A7K8U8C5"/>
<evidence type="ECO:0000259" key="7">
    <source>
        <dbReference type="PROSITE" id="PS50994"/>
    </source>
</evidence>
<keyword evidence="3" id="KW-0540">Nuclease</keyword>
<dbReference type="GO" id="GO:0003964">
    <property type="term" value="F:RNA-directed DNA polymerase activity"/>
    <property type="evidence" value="ECO:0007669"/>
    <property type="project" value="UniProtKB-KW"/>
</dbReference>
<dbReference type="PANTHER" id="PTHR41694:SF3">
    <property type="entry name" value="RNA-DIRECTED DNA POLYMERASE-RELATED"/>
    <property type="match status" value="1"/>
</dbReference>
<evidence type="ECO:0000256" key="4">
    <source>
        <dbReference type="ARBA" id="ARBA00022759"/>
    </source>
</evidence>
<dbReference type="GO" id="GO:0004519">
    <property type="term" value="F:endonuclease activity"/>
    <property type="evidence" value="ECO:0007669"/>
    <property type="project" value="UniProtKB-KW"/>
</dbReference>
<keyword evidence="6" id="KW-0695">RNA-directed DNA polymerase</keyword>
<dbReference type="Pfam" id="PF00665">
    <property type="entry name" value="rve"/>
    <property type="match status" value="1"/>
</dbReference>